<reference evidence="7" key="1">
    <citation type="journal article" date="2020" name="mSystems">
        <title>Genome- and Community-Level Interaction Insights into Carbon Utilization and Element Cycling Functions of Hydrothermarchaeota in Hydrothermal Sediment.</title>
        <authorList>
            <person name="Zhou Z."/>
            <person name="Liu Y."/>
            <person name="Xu W."/>
            <person name="Pan J."/>
            <person name="Luo Z.H."/>
            <person name="Li M."/>
        </authorList>
    </citation>
    <scope>NUCLEOTIDE SEQUENCE [LARGE SCALE GENOMIC DNA]</scope>
    <source>
        <strain evidence="7">SpSt-132</strain>
    </source>
</reference>
<dbReference type="PANTHER" id="PTHR33529">
    <property type="entry name" value="SLR0882 PROTEIN-RELATED"/>
    <property type="match status" value="1"/>
</dbReference>
<keyword evidence="4 6" id="KW-1133">Transmembrane helix</keyword>
<evidence type="ECO:0000313" key="7">
    <source>
        <dbReference type="EMBL" id="HEW46361.1"/>
    </source>
</evidence>
<evidence type="ECO:0000256" key="2">
    <source>
        <dbReference type="ARBA" id="ARBA00022475"/>
    </source>
</evidence>
<name>A0A7C2V7N4_9AQUI</name>
<keyword evidence="3 6" id="KW-0812">Transmembrane</keyword>
<dbReference type="PANTHER" id="PTHR33529:SF6">
    <property type="entry name" value="YJGP_YJGQ FAMILY PERMEASE"/>
    <property type="match status" value="1"/>
</dbReference>
<feature type="transmembrane region" description="Helical" evidence="6">
    <location>
        <begin position="326"/>
        <end position="344"/>
    </location>
</feature>
<evidence type="ECO:0000256" key="5">
    <source>
        <dbReference type="ARBA" id="ARBA00023136"/>
    </source>
</evidence>
<comment type="caution">
    <text evidence="7">The sequence shown here is derived from an EMBL/GenBank/DDBJ whole genome shotgun (WGS) entry which is preliminary data.</text>
</comment>
<evidence type="ECO:0000256" key="6">
    <source>
        <dbReference type="SAM" id="Phobius"/>
    </source>
</evidence>
<feature type="transmembrane region" description="Helical" evidence="6">
    <location>
        <begin position="49"/>
        <end position="73"/>
    </location>
</feature>
<dbReference type="InterPro" id="IPR005495">
    <property type="entry name" value="LptG/LptF_permease"/>
</dbReference>
<evidence type="ECO:0000256" key="3">
    <source>
        <dbReference type="ARBA" id="ARBA00022692"/>
    </source>
</evidence>
<feature type="transmembrane region" description="Helical" evidence="6">
    <location>
        <begin position="270"/>
        <end position="288"/>
    </location>
</feature>
<keyword evidence="2" id="KW-1003">Cell membrane</keyword>
<keyword evidence="5 6" id="KW-0472">Membrane</keyword>
<feature type="transmembrane region" description="Helical" evidence="6">
    <location>
        <begin position="14"/>
        <end position="37"/>
    </location>
</feature>
<comment type="subcellular location">
    <subcellularLocation>
        <location evidence="1">Cell membrane</location>
        <topology evidence="1">Multi-pass membrane protein</topology>
    </subcellularLocation>
</comment>
<dbReference type="AlphaFoldDB" id="A0A7C2V7N4"/>
<accession>A0A7C2V7N4</accession>
<dbReference type="Pfam" id="PF03739">
    <property type="entry name" value="LptF_LptG"/>
    <property type="match status" value="1"/>
</dbReference>
<gene>
    <name evidence="7" type="ORF">ENO47_06835</name>
</gene>
<evidence type="ECO:0000256" key="4">
    <source>
        <dbReference type="ARBA" id="ARBA00022989"/>
    </source>
</evidence>
<evidence type="ECO:0000256" key="1">
    <source>
        <dbReference type="ARBA" id="ARBA00004651"/>
    </source>
</evidence>
<dbReference type="GO" id="GO:0043190">
    <property type="term" value="C:ATP-binding cassette (ABC) transporter complex"/>
    <property type="evidence" value="ECO:0007669"/>
    <property type="project" value="TreeGrafter"/>
</dbReference>
<sequence length="352" mass="41114">MLARYMLLNYTKTFFIILLVLFGLLYFYLTGEVFAIFKQKSIEIFLSYTFNLLPLVFFYISAFVSGLALLLFFRKLTQKKIDLLTQSFGISPLNLSFSIIIFSLFLSFINIVGSYELYAENQKRLYVIENEYRKAKELEKGIIRNLWLLEEKNGEKGFYNFELIDLSTGSVYGFYYIKTTEGSIRELIIAQKGFWKGENIELKEAKIKNLFTGDELIKDITIHYVDISQIKPLAERPEHLSMKSLFMLSLIGEKIGINQRYYLYEVLRRVLTALLPIFITISISWMCLRWRRLSFSLLGLIVLFSYHWLSLNIIKSFMENTSVSLTLLSFIYAPLPLLSLKGLYDLGKGFRV</sequence>
<organism evidence="7">
    <name type="scientific">Hydrogenobacter sp</name>
    <dbReference type="NCBI Taxonomy" id="2152829"/>
    <lineage>
        <taxon>Bacteria</taxon>
        <taxon>Pseudomonadati</taxon>
        <taxon>Aquificota</taxon>
        <taxon>Aquificia</taxon>
        <taxon>Aquificales</taxon>
        <taxon>Aquificaceae</taxon>
        <taxon>Hydrogenobacter</taxon>
    </lineage>
</organism>
<protein>
    <submittedName>
        <fullName evidence="7">LptF/LptG family permease</fullName>
    </submittedName>
</protein>
<dbReference type="GO" id="GO:0015920">
    <property type="term" value="P:lipopolysaccharide transport"/>
    <property type="evidence" value="ECO:0007669"/>
    <property type="project" value="TreeGrafter"/>
</dbReference>
<feature type="transmembrane region" description="Helical" evidence="6">
    <location>
        <begin position="295"/>
        <end position="314"/>
    </location>
</feature>
<proteinExistence type="predicted"/>
<dbReference type="EMBL" id="DSFP01000061">
    <property type="protein sequence ID" value="HEW46361.1"/>
    <property type="molecule type" value="Genomic_DNA"/>
</dbReference>
<feature type="transmembrane region" description="Helical" evidence="6">
    <location>
        <begin position="93"/>
        <end position="115"/>
    </location>
</feature>